<dbReference type="InterPro" id="IPR046237">
    <property type="entry name" value="DUF6270"/>
</dbReference>
<organism evidence="1 2">
    <name type="scientific">Gordoniibacillus kamchatkensis</name>
    <dbReference type="NCBI Taxonomy" id="1590651"/>
    <lineage>
        <taxon>Bacteria</taxon>
        <taxon>Bacillati</taxon>
        <taxon>Bacillota</taxon>
        <taxon>Bacilli</taxon>
        <taxon>Bacillales</taxon>
        <taxon>Paenibacillaceae</taxon>
        <taxon>Gordoniibacillus</taxon>
    </lineage>
</organism>
<proteinExistence type="predicted"/>
<protein>
    <submittedName>
        <fullName evidence="1">Uncharacterized protein</fullName>
    </submittedName>
</protein>
<name>A0ABR5AI14_9BACL</name>
<accession>A0ABR5AI14</accession>
<comment type="caution">
    <text evidence="1">The sequence shown here is derived from an EMBL/GenBank/DDBJ whole genome shotgun (WGS) entry which is preliminary data.</text>
</comment>
<reference evidence="1 2" key="1">
    <citation type="submission" date="2014-12" db="EMBL/GenBank/DDBJ databases">
        <title>Draft genome sequence of Paenibacillus kamchatkensis strain B-2647.</title>
        <authorList>
            <person name="Karlyshev A.V."/>
            <person name="Kudryashova E.B."/>
        </authorList>
    </citation>
    <scope>NUCLEOTIDE SEQUENCE [LARGE SCALE GENOMIC DNA]</scope>
    <source>
        <strain evidence="1 2">VKM B-2647</strain>
    </source>
</reference>
<evidence type="ECO:0000313" key="1">
    <source>
        <dbReference type="EMBL" id="KIL40661.1"/>
    </source>
</evidence>
<dbReference type="Pfam" id="PF19786">
    <property type="entry name" value="DUF6270"/>
    <property type="match status" value="1"/>
</dbReference>
<evidence type="ECO:0000313" key="2">
    <source>
        <dbReference type="Proteomes" id="UP000031967"/>
    </source>
</evidence>
<gene>
    <name evidence="1" type="ORF">SD70_12160</name>
</gene>
<keyword evidence="2" id="KW-1185">Reference proteome</keyword>
<dbReference type="Proteomes" id="UP000031967">
    <property type="component" value="Unassembled WGS sequence"/>
</dbReference>
<dbReference type="EMBL" id="JXAK01000018">
    <property type="protein sequence ID" value="KIL40661.1"/>
    <property type="molecule type" value="Genomic_DNA"/>
</dbReference>
<sequence>MTLVDIHGSCLSRNIFNFNKNTNITVNQYFSRNNIVSSMMPPADISTSREELLFFDSEYSHRCLRYAIEKKAVPLLKASIAEFLVVDFFDFCQPVAAYKNTTFSTYDYSFFNTAAYKNEPEKFKEVNFFELPNWLWYGYVDLYWQLMIEKFGDRIVLVRLNCCNKYISKDGIVKPTPSNLLKYGTPKYNKQLHELEEYIIDKYNPYVIDVSKYFIADENYNPDVSPVHFEENYGLSSWQLMQTIILNKPKQKYYDTLTPRVVADLLNRPIDDQNYKIIWSESEHFFVACDLLDDISSQSEHLGIIKNRKWLASLYSKADNIFSKPYLEITEKLSLINQFIDDLKHPETENDFTREYVQKLKEKQYYLNQPVEQLLENFLNALDTGDLKWVQMLNCIGILLPANEDVIYYQLEYNKAIGEKNMVTKLKQRLGLMES</sequence>